<accession>A0A815SV57</accession>
<name>A0A815SV57_9BILA</name>
<organism evidence="2 5">
    <name type="scientific">Adineta steineri</name>
    <dbReference type="NCBI Taxonomy" id="433720"/>
    <lineage>
        <taxon>Eukaryota</taxon>
        <taxon>Metazoa</taxon>
        <taxon>Spiralia</taxon>
        <taxon>Gnathifera</taxon>
        <taxon>Rotifera</taxon>
        <taxon>Eurotatoria</taxon>
        <taxon>Bdelloidea</taxon>
        <taxon>Adinetida</taxon>
        <taxon>Adinetidae</taxon>
        <taxon>Adineta</taxon>
    </lineage>
</organism>
<protein>
    <submittedName>
        <fullName evidence="2">Uncharacterized protein</fullName>
    </submittedName>
</protein>
<dbReference type="AlphaFoldDB" id="A0A815SV57"/>
<dbReference type="EMBL" id="CAJNOM010003282">
    <property type="protein sequence ID" value="CAF1643820.1"/>
    <property type="molecule type" value="Genomic_DNA"/>
</dbReference>
<dbReference type="EMBL" id="CAJNOI010002941">
    <property type="protein sequence ID" value="CAF1498661.1"/>
    <property type="molecule type" value="Genomic_DNA"/>
</dbReference>
<gene>
    <name evidence="2" type="ORF">BJG266_LOCUS43040</name>
    <name evidence="3" type="ORF">QVE165_LOCUS59954</name>
</gene>
<dbReference type="Proteomes" id="UP000663877">
    <property type="component" value="Unassembled WGS sequence"/>
</dbReference>
<dbReference type="Proteomes" id="UP000663832">
    <property type="component" value="Unassembled WGS sequence"/>
</dbReference>
<evidence type="ECO:0000313" key="2">
    <source>
        <dbReference type="EMBL" id="CAF1498661.1"/>
    </source>
</evidence>
<dbReference type="OrthoDB" id="10037721at2759"/>
<feature type="compositionally biased region" description="Basic residues" evidence="1">
    <location>
        <begin position="310"/>
        <end position="323"/>
    </location>
</feature>
<keyword evidence="4" id="KW-1185">Reference proteome</keyword>
<reference evidence="2" key="1">
    <citation type="submission" date="2021-02" db="EMBL/GenBank/DDBJ databases">
        <authorList>
            <person name="Nowell W R."/>
        </authorList>
    </citation>
    <scope>NUCLEOTIDE SEQUENCE</scope>
</reference>
<evidence type="ECO:0000256" key="1">
    <source>
        <dbReference type="SAM" id="MobiDB-lite"/>
    </source>
</evidence>
<proteinExistence type="predicted"/>
<feature type="compositionally biased region" description="Polar residues" evidence="1">
    <location>
        <begin position="287"/>
        <end position="298"/>
    </location>
</feature>
<sequence>MVQRCQDVIIGNIEQYKLLMYLAPEDKVLEVKLIPSNLLPLPGDRSKSLAKKEKRIIKLTPRLAEVKACVLLFKSLIFTSSILYSNQIIKKSASILSLAIAELVESKLLKIVKKGFFSSKWTSVYIKCLLTTCDTDVEMDFEMKLSEIRVDGLNLENVRDSCHDLIIDGKGIISHELIHSLQQQEYNELNLNSDALMERCKQFQSNENDIPSSCVSSKNFESVTIDTCDVTDNQTEIVNMNGNVPTFTCGSSESAMVDNSNQMSEDDENSKTTVMELTKDAQEMNENEQNTTSKNKNYMSFKPNCTPISHRLRRRKSCRKKQH</sequence>
<evidence type="ECO:0000313" key="5">
    <source>
        <dbReference type="Proteomes" id="UP000663877"/>
    </source>
</evidence>
<feature type="region of interest" description="Disordered" evidence="1">
    <location>
        <begin position="282"/>
        <end position="323"/>
    </location>
</feature>
<evidence type="ECO:0000313" key="3">
    <source>
        <dbReference type="EMBL" id="CAF1643820.1"/>
    </source>
</evidence>
<comment type="caution">
    <text evidence="2">The sequence shown here is derived from an EMBL/GenBank/DDBJ whole genome shotgun (WGS) entry which is preliminary data.</text>
</comment>
<evidence type="ECO:0000313" key="4">
    <source>
        <dbReference type="Proteomes" id="UP000663832"/>
    </source>
</evidence>